<keyword evidence="2" id="KW-1185">Reference proteome</keyword>
<dbReference type="EMBL" id="JBHSRD010000002">
    <property type="protein sequence ID" value="MFC6006024.1"/>
    <property type="molecule type" value="Genomic_DNA"/>
</dbReference>
<dbReference type="InterPro" id="IPR022292">
    <property type="entry name" value="CHP03843"/>
</dbReference>
<organism evidence="1 2">
    <name type="scientific">Angustibacter luteus</name>
    <dbReference type="NCBI Taxonomy" id="658456"/>
    <lineage>
        <taxon>Bacteria</taxon>
        <taxon>Bacillati</taxon>
        <taxon>Actinomycetota</taxon>
        <taxon>Actinomycetes</taxon>
        <taxon>Kineosporiales</taxon>
        <taxon>Kineosporiaceae</taxon>
    </lineage>
</organism>
<dbReference type="RefSeq" id="WP_345716891.1">
    <property type="nucleotide sequence ID" value="NZ_BAABFP010000005.1"/>
</dbReference>
<name>A0ABW1JB36_9ACTN</name>
<dbReference type="NCBIfam" id="TIGR03843">
    <property type="entry name" value="SCO1664 family protein"/>
    <property type="match status" value="1"/>
</dbReference>
<dbReference type="Proteomes" id="UP001596189">
    <property type="component" value="Unassembled WGS sequence"/>
</dbReference>
<sequence>MSSTGGRQDALTLLQSGEITVEGRMTAASNATLYAAIELDGVAAHCIYKPVAGERPLRDFPRDTLGRREVAAYLVSEATGWEVVPPTVWRDGPFGPGSVQLWIDTDEETEMVDVVPLGGVPDGWLPVLNAQDGEGSDVVLVHRDDPALARMAVFDAVIDNADRKGGHVLVAEDRHLWGCDHGLSFNVDDKLRSVLWGWQGAALPADCVDVVARVADQLGVDGPLATALQELLTPREVARTRSRAAALVRSGRFPRPDAYGPVIPWPPF</sequence>
<gene>
    <name evidence="1" type="ORF">ACFQDO_02675</name>
</gene>
<reference evidence="2" key="1">
    <citation type="journal article" date="2019" name="Int. J. Syst. Evol. Microbiol.">
        <title>The Global Catalogue of Microorganisms (GCM) 10K type strain sequencing project: providing services to taxonomists for standard genome sequencing and annotation.</title>
        <authorList>
            <consortium name="The Broad Institute Genomics Platform"/>
            <consortium name="The Broad Institute Genome Sequencing Center for Infectious Disease"/>
            <person name="Wu L."/>
            <person name="Ma J."/>
        </authorList>
    </citation>
    <scope>NUCLEOTIDE SEQUENCE [LARGE SCALE GENOMIC DNA]</scope>
    <source>
        <strain evidence="2">KACC 14249</strain>
    </source>
</reference>
<proteinExistence type="predicted"/>
<protein>
    <submittedName>
        <fullName evidence="1">SCO1664 family protein</fullName>
    </submittedName>
</protein>
<evidence type="ECO:0000313" key="1">
    <source>
        <dbReference type="EMBL" id="MFC6006024.1"/>
    </source>
</evidence>
<evidence type="ECO:0000313" key="2">
    <source>
        <dbReference type="Proteomes" id="UP001596189"/>
    </source>
</evidence>
<comment type="caution">
    <text evidence="1">The sequence shown here is derived from an EMBL/GenBank/DDBJ whole genome shotgun (WGS) entry which is preliminary data.</text>
</comment>
<accession>A0ABW1JB36</accession>